<feature type="region of interest" description="Disordered" evidence="1">
    <location>
        <begin position="189"/>
        <end position="228"/>
    </location>
</feature>
<feature type="domain" description="Myb/SANT-like" evidence="2">
    <location>
        <begin position="14"/>
        <end position="106"/>
    </location>
</feature>
<dbReference type="InterPro" id="IPR024752">
    <property type="entry name" value="Myb/SANT-like_dom"/>
</dbReference>
<protein>
    <recommendedName>
        <fullName evidence="2">Myb/SANT-like domain-containing protein</fullName>
    </recommendedName>
</protein>
<dbReference type="PANTHER" id="PTHR31704:SF37">
    <property type="entry name" value="HEAT SHOCK PROTEIN"/>
    <property type="match status" value="1"/>
</dbReference>
<dbReference type="OrthoDB" id="1910266at2759"/>
<keyword evidence="4" id="KW-1185">Reference proteome</keyword>
<dbReference type="PANTHER" id="PTHR31704">
    <property type="entry name" value="MYB/SANT-LIKE DNA-BINDING DOMAIN PROTEIN-RELATED"/>
    <property type="match status" value="1"/>
</dbReference>
<dbReference type="AlphaFoldDB" id="A0A5C7GVV9"/>
<reference evidence="4" key="1">
    <citation type="journal article" date="2019" name="Gigascience">
        <title>De novo genome assembly of the endangered Acer yangbiense, a plant species with extremely small populations endemic to Yunnan Province, China.</title>
        <authorList>
            <person name="Yang J."/>
            <person name="Wariss H.M."/>
            <person name="Tao L."/>
            <person name="Zhang R."/>
            <person name="Yun Q."/>
            <person name="Hollingsworth P."/>
            <person name="Dao Z."/>
            <person name="Luo G."/>
            <person name="Guo H."/>
            <person name="Ma Y."/>
            <person name="Sun W."/>
        </authorList>
    </citation>
    <scope>NUCLEOTIDE SEQUENCE [LARGE SCALE GENOMIC DNA]</scope>
    <source>
        <strain evidence="4">cv. Malutang</strain>
    </source>
</reference>
<gene>
    <name evidence="3" type="ORF">EZV62_024738</name>
</gene>
<sequence length="396" mass="46153">MAQNSEVNRANWSNPTEKQYFIDLCLQEANNGFRSGSTLKPCAWTQVSEGLERLTKKRYIQKQLKNGWDYMRKQYLAWNRLTTTIGHGYNAKTHTINWPPERWEEYIKKYPDAKQFRTRPLANVEELEALFSGVLATGSYNWSYGTEGIPDMRNTSPGIPDMRNTSTPFSSPYAESFVRLLEEDETIQKMPKSTHSEYNSSAEPIQYEEQTADKKQKKRKANEDREEVSRIISALEKSDDKGPSVKDCREILMKLLHFEDPLYFVATNVLCKQRDDKAKGKEEIFNQCHSRLRNVIEHAFGVLIAHFLILKMMPSYTFGTQRNIVVACIALHNFLRKISIDDALFKEYSDEDLEVENENANHNRPPSTNHDFRTSDQVFMQHFRDRIVNQLLERSI</sequence>
<dbReference type="Pfam" id="PF12776">
    <property type="entry name" value="Myb_DNA-bind_3"/>
    <property type="match status" value="1"/>
</dbReference>
<proteinExistence type="predicted"/>
<dbReference type="Proteomes" id="UP000323000">
    <property type="component" value="Chromosome 12"/>
</dbReference>
<dbReference type="Pfam" id="PF04827">
    <property type="entry name" value="Plant_tran"/>
    <property type="match status" value="1"/>
</dbReference>
<evidence type="ECO:0000313" key="4">
    <source>
        <dbReference type="Proteomes" id="UP000323000"/>
    </source>
</evidence>
<accession>A0A5C7GVV9</accession>
<dbReference type="InterPro" id="IPR006912">
    <property type="entry name" value="Harbinger_derived_prot"/>
</dbReference>
<organism evidence="3 4">
    <name type="scientific">Acer yangbiense</name>
    <dbReference type="NCBI Taxonomy" id="1000413"/>
    <lineage>
        <taxon>Eukaryota</taxon>
        <taxon>Viridiplantae</taxon>
        <taxon>Streptophyta</taxon>
        <taxon>Embryophyta</taxon>
        <taxon>Tracheophyta</taxon>
        <taxon>Spermatophyta</taxon>
        <taxon>Magnoliopsida</taxon>
        <taxon>eudicotyledons</taxon>
        <taxon>Gunneridae</taxon>
        <taxon>Pentapetalae</taxon>
        <taxon>rosids</taxon>
        <taxon>malvids</taxon>
        <taxon>Sapindales</taxon>
        <taxon>Sapindaceae</taxon>
        <taxon>Hippocastanoideae</taxon>
        <taxon>Acereae</taxon>
        <taxon>Acer</taxon>
    </lineage>
</organism>
<feature type="compositionally biased region" description="Polar residues" evidence="1">
    <location>
        <begin position="191"/>
        <end position="203"/>
    </location>
</feature>
<evidence type="ECO:0000259" key="2">
    <source>
        <dbReference type="Pfam" id="PF12776"/>
    </source>
</evidence>
<evidence type="ECO:0000256" key="1">
    <source>
        <dbReference type="SAM" id="MobiDB-lite"/>
    </source>
</evidence>
<dbReference type="EMBL" id="VAHF01000012">
    <property type="protein sequence ID" value="TXG48863.1"/>
    <property type="molecule type" value="Genomic_DNA"/>
</dbReference>
<name>A0A5C7GVV9_9ROSI</name>
<comment type="caution">
    <text evidence="3">The sequence shown here is derived from an EMBL/GenBank/DDBJ whole genome shotgun (WGS) entry which is preliminary data.</text>
</comment>
<evidence type="ECO:0000313" key="3">
    <source>
        <dbReference type="EMBL" id="TXG48863.1"/>
    </source>
</evidence>